<sequence length="212" mass="22635">APPVIYSCGDLSLLEQKAVAIVGVSGVKLAQSLRQSIRDFTRTAVEEGYAIVTGGELGVMRVAEEAAAEAGGTQICAVAGDMLKKAYDEAFAAQIANHRALCLSLAHPQSLFTVSHAAARMRFLFALSDAVFLLNTDLKRGETDALRAKCCKWVYALAPDARANTNAFVARGAAAIKNLRDFDFPTAAKNWALSKGVQLSIFDYLEEPPTAP</sequence>
<feature type="non-terminal residue" evidence="2">
    <location>
        <position position="1"/>
    </location>
</feature>
<dbReference type="EMBL" id="DVOT01000153">
    <property type="protein sequence ID" value="HIV28022.1"/>
    <property type="molecule type" value="Genomic_DNA"/>
</dbReference>
<feature type="domain" description="Smf/DprA SLOG" evidence="1">
    <location>
        <begin position="1"/>
        <end position="179"/>
    </location>
</feature>
<dbReference type="Proteomes" id="UP000886884">
    <property type="component" value="Unassembled WGS sequence"/>
</dbReference>
<organism evidence="2 3">
    <name type="scientific">Candidatus Ornithocaccomicrobium faecavium</name>
    <dbReference type="NCBI Taxonomy" id="2840890"/>
    <lineage>
        <taxon>Bacteria</taxon>
        <taxon>Bacillati</taxon>
        <taxon>Bacillota</taxon>
        <taxon>Clostridia</taxon>
        <taxon>Candidatus Ornithocaccomicrobium</taxon>
    </lineage>
</organism>
<dbReference type="AlphaFoldDB" id="A0A9D1P8I2"/>
<dbReference type="SUPFAM" id="SSF102405">
    <property type="entry name" value="MCP/YpsA-like"/>
    <property type="match status" value="1"/>
</dbReference>
<dbReference type="Gene3D" id="3.40.50.450">
    <property type="match status" value="1"/>
</dbReference>
<evidence type="ECO:0000259" key="1">
    <source>
        <dbReference type="Pfam" id="PF02481"/>
    </source>
</evidence>
<evidence type="ECO:0000313" key="3">
    <source>
        <dbReference type="Proteomes" id="UP000886884"/>
    </source>
</evidence>
<reference evidence="2" key="2">
    <citation type="journal article" date="2021" name="PeerJ">
        <title>Extensive microbial diversity within the chicken gut microbiome revealed by metagenomics and culture.</title>
        <authorList>
            <person name="Gilroy R."/>
            <person name="Ravi A."/>
            <person name="Getino M."/>
            <person name="Pursley I."/>
            <person name="Horton D.L."/>
            <person name="Alikhan N.F."/>
            <person name="Baker D."/>
            <person name="Gharbi K."/>
            <person name="Hall N."/>
            <person name="Watson M."/>
            <person name="Adriaenssens E.M."/>
            <person name="Foster-Nyarko E."/>
            <person name="Jarju S."/>
            <person name="Secka A."/>
            <person name="Antonio M."/>
            <person name="Oren A."/>
            <person name="Chaudhuri R.R."/>
            <person name="La Ragione R."/>
            <person name="Hildebrand F."/>
            <person name="Pallen M.J."/>
        </authorList>
    </citation>
    <scope>NUCLEOTIDE SEQUENCE</scope>
    <source>
        <strain evidence="2">CHK183-6373</strain>
    </source>
</reference>
<dbReference type="Pfam" id="PF02481">
    <property type="entry name" value="DNA_processg_A"/>
    <property type="match status" value="1"/>
</dbReference>
<proteinExistence type="predicted"/>
<reference evidence="2" key="1">
    <citation type="submission" date="2020-10" db="EMBL/GenBank/DDBJ databases">
        <authorList>
            <person name="Gilroy R."/>
        </authorList>
    </citation>
    <scope>NUCLEOTIDE SEQUENCE</scope>
    <source>
        <strain evidence="2">CHK183-6373</strain>
    </source>
</reference>
<evidence type="ECO:0000313" key="2">
    <source>
        <dbReference type="EMBL" id="HIV28022.1"/>
    </source>
</evidence>
<protein>
    <submittedName>
        <fullName evidence="2">DNA-processing protein DprA</fullName>
    </submittedName>
</protein>
<name>A0A9D1P8I2_9FIRM</name>
<comment type="caution">
    <text evidence="2">The sequence shown here is derived from an EMBL/GenBank/DDBJ whole genome shotgun (WGS) entry which is preliminary data.</text>
</comment>
<dbReference type="InterPro" id="IPR057666">
    <property type="entry name" value="DrpA_SLOG"/>
</dbReference>
<dbReference type="GO" id="GO:0009294">
    <property type="term" value="P:DNA-mediated transformation"/>
    <property type="evidence" value="ECO:0007669"/>
    <property type="project" value="InterPro"/>
</dbReference>
<accession>A0A9D1P8I2</accession>
<gene>
    <name evidence="2" type="ORF">IAA64_08635</name>
</gene>